<proteinExistence type="inferred from homology"/>
<dbReference type="InterPro" id="IPR013780">
    <property type="entry name" value="Glyco_hydro_b"/>
</dbReference>
<feature type="signal peptide" evidence="8">
    <location>
        <begin position="1"/>
        <end position="24"/>
    </location>
</feature>
<dbReference type="InterPro" id="IPR025887">
    <property type="entry name" value="Glyco_hydro_31_N_dom"/>
</dbReference>
<evidence type="ECO:0000256" key="1">
    <source>
        <dbReference type="ARBA" id="ARBA00004881"/>
    </source>
</evidence>
<accession>A0A3Q0JDX5</accession>
<evidence type="ECO:0000313" key="14">
    <source>
        <dbReference type="RefSeq" id="XP_026685193.1"/>
    </source>
</evidence>
<evidence type="ECO:0000259" key="9">
    <source>
        <dbReference type="Pfam" id="PF01055"/>
    </source>
</evidence>
<feature type="domain" description="Glycoside hydrolase family 31 TIM barrel" evidence="9">
    <location>
        <begin position="314"/>
        <end position="645"/>
    </location>
</feature>
<dbReference type="RefSeq" id="XP_026685193.1">
    <property type="nucleotide sequence ID" value="XM_026829392.1"/>
</dbReference>
<dbReference type="Pfam" id="PF01055">
    <property type="entry name" value="Glyco_hydro_31_2nd"/>
    <property type="match status" value="1"/>
</dbReference>
<keyword evidence="13" id="KW-1185">Reference proteome</keyword>
<dbReference type="Pfam" id="PF17137">
    <property type="entry name" value="DUF5110"/>
    <property type="match status" value="1"/>
</dbReference>
<dbReference type="InterPro" id="IPR000322">
    <property type="entry name" value="Glyco_hydro_31_TIM"/>
</dbReference>
<dbReference type="InterPro" id="IPR033403">
    <property type="entry name" value="DUF5110"/>
</dbReference>
<dbReference type="SUPFAM" id="SSF51011">
    <property type="entry name" value="Glycosyl hydrolase domain"/>
    <property type="match status" value="1"/>
</dbReference>
<dbReference type="InterPro" id="IPR048395">
    <property type="entry name" value="Glyco_hydro_31_C"/>
</dbReference>
<dbReference type="AlphaFoldDB" id="A0A3Q0JDX5"/>
<organism evidence="13 14">
    <name type="scientific">Diaphorina citri</name>
    <name type="common">Asian citrus psyllid</name>
    <dbReference type="NCBI Taxonomy" id="121845"/>
    <lineage>
        <taxon>Eukaryota</taxon>
        <taxon>Metazoa</taxon>
        <taxon>Ecdysozoa</taxon>
        <taxon>Arthropoda</taxon>
        <taxon>Hexapoda</taxon>
        <taxon>Insecta</taxon>
        <taxon>Pterygota</taxon>
        <taxon>Neoptera</taxon>
        <taxon>Paraneoptera</taxon>
        <taxon>Hemiptera</taxon>
        <taxon>Sternorrhyncha</taxon>
        <taxon>Psylloidea</taxon>
        <taxon>Psyllidae</taxon>
        <taxon>Diaphorininae</taxon>
        <taxon>Diaphorina</taxon>
    </lineage>
</organism>
<evidence type="ECO:0000256" key="6">
    <source>
        <dbReference type="ARBA" id="ARBA00023295"/>
    </source>
</evidence>
<dbReference type="CDD" id="cd06603">
    <property type="entry name" value="GH31_GANC_GANAB_alpha"/>
    <property type="match status" value="1"/>
</dbReference>
<sequence length="929" mass="105056">MSTLAVLRRVVYLALISTILLVDAVDKNNFKTCEQSSFCRRCRSMQPASSPFIVIEDSVQISNHDIRATLQNKENNVQFFLMLTSLKDNTLHLFVNEMSPMKKRFQVPFVLASELEFNNNIKFHSKNPSNISMTIGEHHAVTLTYNPFVLNVYQDDQVVISVNSKGLMKFEHLRTKTDQEEDGAWEESFHSHQEQTANFAKIKLTFLLLGLMKFEHLRTKTDQEEDGAWEESFHSHQDSKPYGPTAVALDFSFPDVDHVYGVPEHADSFALRSTDGGQPYRLLLLSSVIDVYLTLGPSPYDVIRQYSTLTGTAPLPPYFALAYHQCRWNYNTEGDVLDVSAKFDVYDMPMDVMWLDIEYTDQKKYFTWDPTKFPTPTSMVSNLTSLGRKLVVIIDPHIKRDNGYFLHDDATEKGYYVKNKDGNDFEGRFLCVHLFKAIAVLARSRPPSPVEAPSLSQHSLDASSYQGEEEEATEQVYVVPDEVFAGLVKPENVRPDDNTFIKNLFLMLQVMATFEGLLKRSNYQQRPFILTRSGFAGSQRFGAIWTGDNMAEWSHLKISLPMCLSLAVSGWSFCGADVGGFFKNPDAELFTRWYQTGAFLPFFRGHAHIDTRRREPWLYGDATTSLVRDAFRGSLCSTLPYWYTLFHTQEISGAPVIRPLWYEFPSRKKPSAMENQYLIGDSILVRPVTDPGATQVSVYFPRADEVWFDRDTYEAFTQTGSVTIAVSLSKIPTYQRGGTIIPLRERVRRASSLTLQDPVTLIVALNVNGTARGNLYLDDGQSYDYRKGNYVAVQFKYENGVLSSKFTSKARYPTESWLERVVILGVPHNTFSKALVSSPSIGQAVAEVNYNSGTKALTVRKPEVNLGEEWTISIEVILGVPHNTFSKALVSSPSIGQAVTEVNYNSGTKALTVRKPEVNLGEEWTISIE</sequence>
<dbReference type="GeneID" id="103517213"/>
<comment type="pathway">
    <text evidence="1">Glycan metabolism.</text>
</comment>
<evidence type="ECO:0000256" key="7">
    <source>
        <dbReference type="RuleBase" id="RU361185"/>
    </source>
</evidence>
<keyword evidence="4 7" id="KW-0378">Hydrolase</keyword>
<evidence type="ECO:0000256" key="8">
    <source>
        <dbReference type="SAM" id="SignalP"/>
    </source>
</evidence>
<dbReference type="PANTHER" id="PTHR22762:SF54">
    <property type="entry name" value="BCDNA.GH04962"/>
    <property type="match status" value="1"/>
</dbReference>
<keyword evidence="5" id="KW-0325">Glycoprotein</keyword>
<dbReference type="Gene3D" id="3.20.20.80">
    <property type="entry name" value="Glycosidases"/>
    <property type="match status" value="2"/>
</dbReference>
<comment type="similarity">
    <text evidence="2 7">Belongs to the glycosyl hydrolase 31 family.</text>
</comment>
<feature type="domain" description="DUF5110" evidence="11">
    <location>
        <begin position="759"/>
        <end position="804"/>
    </location>
</feature>
<dbReference type="Gene3D" id="2.60.40.1760">
    <property type="entry name" value="glycosyl hydrolase (family 31)"/>
    <property type="match status" value="1"/>
</dbReference>
<dbReference type="Gene3D" id="2.60.40.1180">
    <property type="entry name" value="Golgi alpha-mannosidase II"/>
    <property type="match status" value="2"/>
</dbReference>
<dbReference type="Proteomes" id="UP000079169">
    <property type="component" value="Unplaced"/>
</dbReference>
<dbReference type="GO" id="GO:0005975">
    <property type="term" value="P:carbohydrate metabolic process"/>
    <property type="evidence" value="ECO:0007669"/>
    <property type="project" value="InterPro"/>
</dbReference>
<name>A0A3Q0JDX5_DIACI</name>
<dbReference type="FunFam" id="2.60.40.1180:FF:000023">
    <property type="entry name" value="neutral alpha-glucosidase AB isoform X2"/>
    <property type="match status" value="1"/>
</dbReference>
<dbReference type="PaxDb" id="121845-A0A3Q0JDX5"/>
<protein>
    <submittedName>
        <fullName evidence="14">LOW QUALITY PROTEIN: neutral alpha-glucosidase AB-like</fullName>
    </submittedName>
</protein>
<dbReference type="KEGG" id="dci:103517213"/>
<feature type="domain" description="Glycosyl hydrolase family 31 C-terminal" evidence="12">
    <location>
        <begin position="653"/>
        <end position="741"/>
    </location>
</feature>
<evidence type="ECO:0000256" key="4">
    <source>
        <dbReference type="ARBA" id="ARBA00022801"/>
    </source>
</evidence>
<dbReference type="GO" id="GO:0006491">
    <property type="term" value="P:N-glycan processing"/>
    <property type="evidence" value="ECO:0007669"/>
    <property type="project" value="TreeGrafter"/>
</dbReference>
<keyword evidence="6 7" id="KW-0326">Glycosidase</keyword>
<evidence type="ECO:0000256" key="5">
    <source>
        <dbReference type="ARBA" id="ARBA00023180"/>
    </source>
</evidence>
<evidence type="ECO:0000259" key="11">
    <source>
        <dbReference type="Pfam" id="PF17137"/>
    </source>
</evidence>
<evidence type="ECO:0000259" key="10">
    <source>
        <dbReference type="Pfam" id="PF13802"/>
    </source>
</evidence>
<dbReference type="Pfam" id="PF13802">
    <property type="entry name" value="Gal_mutarotas_2"/>
    <property type="match status" value="1"/>
</dbReference>
<evidence type="ECO:0000259" key="12">
    <source>
        <dbReference type="Pfam" id="PF21365"/>
    </source>
</evidence>
<dbReference type="InterPro" id="IPR017853">
    <property type="entry name" value="GH"/>
</dbReference>
<gene>
    <name evidence="14" type="primary">LOC103517213</name>
</gene>
<feature type="domain" description="Glycoside hydrolase family 31 N-terminal" evidence="10">
    <location>
        <begin position="83"/>
        <end position="282"/>
    </location>
</feature>
<keyword evidence="3 8" id="KW-0732">Signal</keyword>
<dbReference type="PANTHER" id="PTHR22762">
    <property type="entry name" value="ALPHA-GLUCOSIDASE"/>
    <property type="match status" value="1"/>
</dbReference>
<evidence type="ECO:0000256" key="2">
    <source>
        <dbReference type="ARBA" id="ARBA00007806"/>
    </source>
</evidence>
<evidence type="ECO:0000313" key="13">
    <source>
        <dbReference type="Proteomes" id="UP000079169"/>
    </source>
</evidence>
<dbReference type="SUPFAM" id="SSF51445">
    <property type="entry name" value="(Trans)glycosidases"/>
    <property type="match status" value="1"/>
</dbReference>
<feature type="chain" id="PRO_5018187642" evidence="8">
    <location>
        <begin position="25"/>
        <end position="929"/>
    </location>
</feature>
<dbReference type="Pfam" id="PF21365">
    <property type="entry name" value="Glyco_hydro_31_3rd"/>
    <property type="match status" value="1"/>
</dbReference>
<evidence type="ECO:0000256" key="3">
    <source>
        <dbReference type="ARBA" id="ARBA00022729"/>
    </source>
</evidence>
<dbReference type="STRING" id="121845.A0A3Q0JDX5"/>
<dbReference type="GO" id="GO:0090599">
    <property type="term" value="F:alpha-glucosidase activity"/>
    <property type="evidence" value="ECO:0007669"/>
    <property type="project" value="TreeGrafter"/>
</dbReference>
<reference evidence="14" key="1">
    <citation type="submission" date="2025-08" db="UniProtKB">
        <authorList>
            <consortium name="RefSeq"/>
        </authorList>
    </citation>
    <scope>IDENTIFICATION</scope>
</reference>